<reference evidence="2 3" key="1">
    <citation type="submission" date="2021-07" db="EMBL/GenBank/DDBJ databases">
        <title>Shewanella sp. nov, isolated from SCS.</title>
        <authorList>
            <person name="Cao W.R."/>
        </authorList>
    </citation>
    <scope>NUCLEOTIDE SEQUENCE [LARGE SCALE GENOMIC DNA]</scope>
    <source>
        <strain evidence="2 3">NR704-98</strain>
    </source>
</reference>
<proteinExistence type="predicted"/>
<dbReference type="Gene3D" id="3.10.180.10">
    <property type="entry name" value="2,3-Dihydroxybiphenyl 1,2-Dioxygenase, domain 1"/>
    <property type="match status" value="1"/>
</dbReference>
<dbReference type="Proteomes" id="UP001195963">
    <property type="component" value="Unassembled WGS sequence"/>
</dbReference>
<feature type="domain" description="VOC" evidence="1">
    <location>
        <begin position="2"/>
        <end position="111"/>
    </location>
</feature>
<dbReference type="SUPFAM" id="SSF54593">
    <property type="entry name" value="Glyoxalase/Bleomycin resistance protein/Dihydroxybiphenyl dioxygenase"/>
    <property type="match status" value="1"/>
</dbReference>
<sequence>MNMNQVTFPVKDMHKATEFYRLMGFIQIVDTPHYARFECIDGHASFSLSLQPEEQKNYGVIYFEHQDLDQLVAQLIAKGFHFDQMPTMESYLWREAVLHDPSGNKIKLYWAGENRLTPPWRVQKDKQDL</sequence>
<dbReference type="Pfam" id="PF00903">
    <property type="entry name" value="Glyoxalase"/>
    <property type="match status" value="1"/>
</dbReference>
<dbReference type="InterPro" id="IPR004360">
    <property type="entry name" value="Glyas_Fos-R_dOase_dom"/>
</dbReference>
<dbReference type="InterPro" id="IPR037523">
    <property type="entry name" value="VOC_core"/>
</dbReference>
<dbReference type="CDD" id="cd06587">
    <property type="entry name" value="VOC"/>
    <property type="match status" value="1"/>
</dbReference>
<dbReference type="InterPro" id="IPR029068">
    <property type="entry name" value="Glyas_Bleomycin-R_OHBP_Dase"/>
</dbReference>
<evidence type="ECO:0000313" key="3">
    <source>
        <dbReference type="Proteomes" id="UP001195963"/>
    </source>
</evidence>
<comment type="caution">
    <text evidence="2">The sequence shown here is derived from an EMBL/GenBank/DDBJ whole genome shotgun (WGS) entry which is preliminary data.</text>
</comment>
<dbReference type="EMBL" id="JAHZST010000004">
    <property type="protein sequence ID" value="MBW8183439.1"/>
    <property type="molecule type" value="Genomic_DNA"/>
</dbReference>
<name>A0ABS7E1E3_9GAMM</name>
<accession>A0ABS7E1E3</accession>
<organism evidence="2 3">
    <name type="scientific">Shewanella nanhaiensis</name>
    <dbReference type="NCBI Taxonomy" id="2864872"/>
    <lineage>
        <taxon>Bacteria</taxon>
        <taxon>Pseudomonadati</taxon>
        <taxon>Pseudomonadota</taxon>
        <taxon>Gammaproteobacteria</taxon>
        <taxon>Alteromonadales</taxon>
        <taxon>Shewanellaceae</taxon>
        <taxon>Shewanella</taxon>
    </lineage>
</organism>
<dbReference type="PROSITE" id="PS51819">
    <property type="entry name" value="VOC"/>
    <property type="match status" value="1"/>
</dbReference>
<dbReference type="RefSeq" id="WP_220109062.1">
    <property type="nucleotide sequence ID" value="NZ_JAHZST010000004.1"/>
</dbReference>
<keyword evidence="3" id="KW-1185">Reference proteome</keyword>
<gene>
    <name evidence="2" type="ORF">K0625_07145</name>
</gene>
<evidence type="ECO:0000259" key="1">
    <source>
        <dbReference type="PROSITE" id="PS51819"/>
    </source>
</evidence>
<evidence type="ECO:0000313" key="2">
    <source>
        <dbReference type="EMBL" id="MBW8183439.1"/>
    </source>
</evidence>
<protein>
    <submittedName>
        <fullName evidence="2">VOC family protein</fullName>
    </submittedName>
</protein>